<dbReference type="HAMAP" id="MF_01217">
    <property type="entry name" value="Acyl_carrier"/>
    <property type="match status" value="1"/>
</dbReference>
<dbReference type="AlphaFoldDB" id="A0A412R8E3"/>
<dbReference type="InterPro" id="IPR003231">
    <property type="entry name" value="ACP"/>
</dbReference>
<evidence type="ECO:0000313" key="9">
    <source>
        <dbReference type="Proteomes" id="UP000284751"/>
    </source>
</evidence>
<dbReference type="InterPro" id="IPR009081">
    <property type="entry name" value="PP-bd_ACP"/>
</dbReference>
<evidence type="ECO:0000256" key="2">
    <source>
        <dbReference type="ARBA" id="ARBA00022516"/>
    </source>
</evidence>
<dbReference type="GO" id="GO:0009245">
    <property type="term" value="P:lipid A biosynthetic process"/>
    <property type="evidence" value="ECO:0007669"/>
    <property type="project" value="TreeGrafter"/>
</dbReference>
<accession>A0A412R8E3</accession>
<comment type="caution">
    <text evidence="8">The sequence shown here is derived from an EMBL/GenBank/DDBJ whole genome shotgun (WGS) entry which is preliminary data.</text>
</comment>
<dbReference type="EMBL" id="QRTC01000061">
    <property type="protein sequence ID" value="RGQ35788.1"/>
    <property type="molecule type" value="Genomic_DNA"/>
</dbReference>
<dbReference type="Gene3D" id="1.10.1200.10">
    <property type="entry name" value="ACP-like"/>
    <property type="match status" value="1"/>
</dbReference>
<keyword evidence="7" id="KW-0963">Cytoplasm</keyword>
<evidence type="ECO:0000256" key="4">
    <source>
        <dbReference type="ARBA" id="ARBA00022832"/>
    </source>
</evidence>
<dbReference type="GO" id="GO:0000036">
    <property type="term" value="F:acyl carrier activity"/>
    <property type="evidence" value="ECO:0007669"/>
    <property type="project" value="UniProtKB-UniRule"/>
</dbReference>
<comment type="subcellular location">
    <subcellularLocation>
        <location evidence="7">Cytoplasm</location>
    </subcellularLocation>
</comment>
<keyword evidence="6 7" id="KW-0275">Fatty acid biosynthesis</keyword>
<keyword evidence="1 7" id="KW-0596">Phosphopantetheine</keyword>
<dbReference type="Proteomes" id="UP000284751">
    <property type="component" value="Unassembled WGS sequence"/>
</dbReference>
<reference evidence="8 9" key="1">
    <citation type="submission" date="2018-08" db="EMBL/GenBank/DDBJ databases">
        <title>A genome reference for cultivated species of the human gut microbiota.</title>
        <authorList>
            <person name="Zou Y."/>
            <person name="Xue W."/>
            <person name="Luo G."/>
        </authorList>
    </citation>
    <scope>NUCLEOTIDE SEQUENCE [LARGE SCALE GENOMIC DNA]</scope>
    <source>
        <strain evidence="8 9">AF28-26</strain>
    </source>
</reference>
<keyword evidence="2 7" id="KW-0444">Lipid biosynthesis</keyword>
<dbReference type="PROSITE" id="PS50075">
    <property type="entry name" value="CARRIER"/>
    <property type="match status" value="1"/>
</dbReference>
<keyword evidence="3 7" id="KW-0597">Phosphoprotein</keyword>
<evidence type="ECO:0000256" key="1">
    <source>
        <dbReference type="ARBA" id="ARBA00022450"/>
    </source>
</evidence>
<comment type="similarity">
    <text evidence="7">Belongs to the acyl carrier protein (ACP) family.</text>
</comment>
<organism evidence="8 9">
    <name type="scientific">[Clostridium] leptum</name>
    <dbReference type="NCBI Taxonomy" id="1535"/>
    <lineage>
        <taxon>Bacteria</taxon>
        <taxon>Bacillati</taxon>
        <taxon>Bacillota</taxon>
        <taxon>Clostridia</taxon>
        <taxon>Eubacteriales</taxon>
        <taxon>Oscillospiraceae</taxon>
        <taxon>Oscillospiraceae incertae sedis</taxon>
    </lineage>
</organism>
<dbReference type="PANTHER" id="PTHR20863:SF76">
    <property type="entry name" value="CARRIER DOMAIN-CONTAINING PROTEIN"/>
    <property type="match status" value="1"/>
</dbReference>
<keyword evidence="5 7" id="KW-0443">Lipid metabolism</keyword>
<protein>
    <recommendedName>
        <fullName evidence="7">Acyl carrier protein</fullName>
        <shortName evidence="7">ACP</shortName>
    </recommendedName>
</protein>
<evidence type="ECO:0000256" key="3">
    <source>
        <dbReference type="ARBA" id="ARBA00022553"/>
    </source>
</evidence>
<feature type="modified residue" description="O-(pantetheine 4'-phosphoryl)serine" evidence="7">
    <location>
        <position position="41"/>
    </location>
</feature>
<dbReference type="SUPFAM" id="SSF47336">
    <property type="entry name" value="ACP-like"/>
    <property type="match status" value="1"/>
</dbReference>
<dbReference type="Pfam" id="PF00550">
    <property type="entry name" value="PP-binding"/>
    <property type="match status" value="1"/>
</dbReference>
<evidence type="ECO:0000256" key="6">
    <source>
        <dbReference type="ARBA" id="ARBA00023160"/>
    </source>
</evidence>
<dbReference type="InterPro" id="IPR036736">
    <property type="entry name" value="ACP-like_sf"/>
</dbReference>
<dbReference type="UniPathway" id="UPA00094"/>
<dbReference type="GO" id="GO:0016020">
    <property type="term" value="C:membrane"/>
    <property type="evidence" value="ECO:0007669"/>
    <property type="project" value="GOC"/>
</dbReference>
<proteinExistence type="inferred from homology"/>
<comment type="pathway">
    <text evidence="7">Lipid metabolism; fatty acid biosynthesis.</text>
</comment>
<comment type="PTM">
    <text evidence="7">4'-phosphopantetheine is transferred from CoA to a specific serine of apo-ACP by AcpS. This modification is essential for activity because fatty acids are bound in thioester linkage to the sulfhydryl of the prosthetic group.</text>
</comment>
<evidence type="ECO:0000256" key="5">
    <source>
        <dbReference type="ARBA" id="ARBA00023098"/>
    </source>
</evidence>
<sequence>MECGVISMALETIKKLLANYKHIDESLITRETTFESIGIDSLDTVDLVIDLEEAFHIIIERDETIETVGELVDIIDELSCQEG</sequence>
<evidence type="ECO:0000313" key="8">
    <source>
        <dbReference type="EMBL" id="RGQ35788.1"/>
    </source>
</evidence>
<keyword evidence="4 7" id="KW-0276">Fatty acid metabolism</keyword>
<evidence type="ECO:0000256" key="7">
    <source>
        <dbReference type="HAMAP-Rule" id="MF_01217"/>
    </source>
</evidence>
<comment type="function">
    <text evidence="7">Carrier of the growing fatty acid chain in fatty acid biosynthesis.</text>
</comment>
<dbReference type="GO" id="GO:0000035">
    <property type="term" value="F:acyl binding"/>
    <property type="evidence" value="ECO:0007669"/>
    <property type="project" value="TreeGrafter"/>
</dbReference>
<dbReference type="PANTHER" id="PTHR20863">
    <property type="entry name" value="ACYL CARRIER PROTEIN"/>
    <property type="match status" value="1"/>
</dbReference>
<dbReference type="GO" id="GO:0005829">
    <property type="term" value="C:cytosol"/>
    <property type="evidence" value="ECO:0007669"/>
    <property type="project" value="TreeGrafter"/>
</dbReference>
<name>A0A412R8E3_9FIRM</name>
<gene>
    <name evidence="7" type="primary">acpP</name>
    <name evidence="8" type="ORF">DWY99_12180</name>
</gene>